<organism evidence="8">
    <name type="scientific">uncultured organism</name>
    <dbReference type="NCBI Taxonomy" id="155900"/>
    <lineage>
        <taxon>unclassified sequences</taxon>
        <taxon>environmental samples</taxon>
    </lineage>
</organism>
<keyword evidence="4 8" id="KW-0251">Elongation factor</keyword>
<dbReference type="EMBL" id="JX684100">
    <property type="protein sequence ID" value="AGF93611.1"/>
    <property type="molecule type" value="Genomic_DNA"/>
</dbReference>
<keyword evidence="5" id="KW-0648">Protein biosynthesis</keyword>
<feature type="domain" description="Tr-type G" evidence="7">
    <location>
        <begin position="4"/>
        <end position="222"/>
    </location>
</feature>
<sequence>MADKPHLNLVFIGHVDHGKSTLVGRTLYETGALKEHVIDEYKKEAEEKGKGTFAFAWAMDKLKEERDRGLTIDVMHQRFDTDKYYFTIIDAPGHRDFVKNMITGTSQADAAVLVVAAPEGVMAQTREHTFLARTLGVDQLIVAVNKMDATKPEFSEDRFNEVDDEVSKLLKSVGYRDEQYEIIPISALQGHNVTRDSPDLDWWNGDTFLQAINSLDVPEKPIDKPLRLPIQDVYSITGIGTVPVGRVETGVMTPGDKVTFMPANVTGEVKSIEQHHEEIPKAEPGDNVGFNVRGVGKNDIRRGDVAGPADHPPTVAETFEARIIVLDHPSVVTQGYTPVFHTHTAQVACTFLELKQKLNSKTGEVEEENPDFLKNGDAAIVKVKPTRNLALERVEDFSELGRFAIRDMGQTVAAGQVIDIEEKEM</sequence>
<dbReference type="PRINTS" id="PR00315">
    <property type="entry name" value="ELONGATNFCT"/>
</dbReference>
<dbReference type="SUPFAM" id="SSF52540">
    <property type="entry name" value="P-loop containing nucleoside triphosphate hydrolases"/>
    <property type="match status" value="1"/>
</dbReference>
<evidence type="ECO:0000256" key="5">
    <source>
        <dbReference type="ARBA" id="ARBA00022917"/>
    </source>
</evidence>
<proteinExistence type="inferred from homology"/>
<evidence type="ECO:0000256" key="6">
    <source>
        <dbReference type="ARBA" id="ARBA00023134"/>
    </source>
</evidence>
<dbReference type="PANTHER" id="PTHR23115">
    <property type="entry name" value="TRANSLATION FACTOR"/>
    <property type="match status" value="1"/>
</dbReference>
<evidence type="ECO:0000313" key="8">
    <source>
        <dbReference type="EMBL" id="AGF93611.1"/>
    </source>
</evidence>
<dbReference type="GO" id="GO:0003924">
    <property type="term" value="F:GTPase activity"/>
    <property type="evidence" value="ECO:0007669"/>
    <property type="project" value="InterPro"/>
</dbReference>
<dbReference type="InterPro" id="IPR054696">
    <property type="entry name" value="GTP-eEF1A_C"/>
</dbReference>
<protein>
    <submittedName>
        <fullName evidence="8">Translation elongation factor EF-1, subunit alpha</fullName>
    </submittedName>
</protein>
<accession>M1P2H2</accession>
<keyword evidence="2" id="KW-0963">Cytoplasm</keyword>
<dbReference type="NCBIfam" id="TIGR00231">
    <property type="entry name" value="small_GTP"/>
    <property type="match status" value="1"/>
</dbReference>
<name>M1P2H2_9ZZZZ</name>
<dbReference type="InterPro" id="IPR004539">
    <property type="entry name" value="Transl_elong_EF1A_euk/arc"/>
</dbReference>
<dbReference type="Gene3D" id="3.40.50.300">
    <property type="entry name" value="P-loop containing nucleotide triphosphate hydrolases"/>
    <property type="match status" value="1"/>
</dbReference>
<dbReference type="InterPro" id="IPR004161">
    <property type="entry name" value="EFTu-like_2"/>
</dbReference>
<gene>
    <name evidence="8" type="ORF">FLSS-14_0007</name>
</gene>
<dbReference type="HAMAP" id="MF_00118_A">
    <property type="entry name" value="EF_Tu_A"/>
    <property type="match status" value="1"/>
</dbReference>
<dbReference type="Pfam" id="PF00009">
    <property type="entry name" value="GTP_EFTU"/>
    <property type="match status" value="1"/>
</dbReference>
<dbReference type="InterPro" id="IPR005225">
    <property type="entry name" value="Small_GTP-bd"/>
</dbReference>
<dbReference type="NCBIfam" id="TIGR00483">
    <property type="entry name" value="EF-1_alpha"/>
    <property type="match status" value="1"/>
</dbReference>
<dbReference type="FunFam" id="2.40.30.10:FF:000005">
    <property type="entry name" value="Elongation factor 1-alpha"/>
    <property type="match status" value="1"/>
</dbReference>
<comment type="subcellular location">
    <subcellularLocation>
        <location evidence="1">Cytoplasm</location>
    </subcellularLocation>
</comment>
<dbReference type="CDD" id="cd01883">
    <property type="entry name" value="EF1_alpha"/>
    <property type="match status" value="1"/>
</dbReference>
<dbReference type="CDD" id="cd03705">
    <property type="entry name" value="EF1_alpha_III"/>
    <property type="match status" value="1"/>
</dbReference>
<keyword evidence="6" id="KW-0342">GTP-binding</keyword>
<evidence type="ECO:0000256" key="4">
    <source>
        <dbReference type="ARBA" id="ARBA00022768"/>
    </source>
</evidence>
<dbReference type="CDD" id="cd03693">
    <property type="entry name" value="EF1_alpha_II"/>
    <property type="match status" value="1"/>
</dbReference>
<dbReference type="PROSITE" id="PS51722">
    <property type="entry name" value="G_TR_2"/>
    <property type="match status" value="1"/>
</dbReference>
<dbReference type="InterPro" id="IPR009001">
    <property type="entry name" value="Transl_elong_EF1A/Init_IF2_C"/>
</dbReference>
<dbReference type="SUPFAM" id="SSF50465">
    <property type="entry name" value="EF-Tu/eEF-1alpha/eIF2-gamma C-terminal domain"/>
    <property type="match status" value="1"/>
</dbReference>
<dbReference type="Pfam" id="PF22594">
    <property type="entry name" value="GTP-eEF1A_C"/>
    <property type="match status" value="1"/>
</dbReference>
<dbReference type="InterPro" id="IPR050100">
    <property type="entry name" value="TRAFAC_GTPase_members"/>
</dbReference>
<evidence type="ECO:0000256" key="3">
    <source>
        <dbReference type="ARBA" id="ARBA00022741"/>
    </source>
</evidence>
<evidence type="ECO:0000259" key="7">
    <source>
        <dbReference type="PROSITE" id="PS51722"/>
    </source>
</evidence>
<dbReference type="Pfam" id="PF03144">
    <property type="entry name" value="GTP_EFTU_D2"/>
    <property type="match status" value="1"/>
</dbReference>
<dbReference type="InterPro" id="IPR009000">
    <property type="entry name" value="Transl_B-barrel_sf"/>
</dbReference>
<keyword evidence="3" id="KW-0547">Nucleotide-binding</keyword>
<dbReference type="Gene3D" id="2.40.30.10">
    <property type="entry name" value="Translation factors"/>
    <property type="match status" value="2"/>
</dbReference>
<dbReference type="GO" id="GO:0005525">
    <property type="term" value="F:GTP binding"/>
    <property type="evidence" value="ECO:0007669"/>
    <property type="project" value="UniProtKB-KW"/>
</dbReference>
<dbReference type="SUPFAM" id="SSF50447">
    <property type="entry name" value="Translation proteins"/>
    <property type="match status" value="1"/>
</dbReference>
<dbReference type="InterPro" id="IPR000795">
    <property type="entry name" value="T_Tr_GTP-bd_dom"/>
</dbReference>
<evidence type="ECO:0000256" key="1">
    <source>
        <dbReference type="ARBA" id="ARBA00004496"/>
    </source>
</evidence>
<reference evidence="8" key="1">
    <citation type="journal article" date="2013" name="Syst. Appl. Microbiol.">
        <title>New insights into the archaeal diversity of a hypersaline microbial mat obtained by a metagenomic approach.</title>
        <authorList>
            <person name="Lopez-Lopez A."/>
            <person name="Richter M."/>
            <person name="Pena A."/>
            <person name="Tamames J."/>
            <person name="Rossello-Mora R."/>
        </authorList>
    </citation>
    <scope>NUCLEOTIDE SEQUENCE</scope>
</reference>
<evidence type="ECO:0000256" key="2">
    <source>
        <dbReference type="ARBA" id="ARBA00022490"/>
    </source>
</evidence>
<dbReference type="FunFam" id="2.40.30.10:FF:000003">
    <property type="entry name" value="Elongation factor 1-alpha"/>
    <property type="match status" value="1"/>
</dbReference>
<dbReference type="AlphaFoldDB" id="M1P2H2"/>
<dbReference type="NCBIfam" id="NF008969">
    <property type="entry name" value="PRK12317.1"/>
    <property type="match status" value="1"/>
</dbReference>
<dbReference type="InterPro" id="IPR027417">
    <property type="entry name" value="P-loop_NTPase"/>
</dbReference>